<evidence type="ECO:0000313" key="1">
    <source>
        <dbReference type="EMBL" id="MCV3274439.1"/>
    </source>
</evidence>
<gene>
    <name evidence="1" type="ORF">MUB52_23685</name>
</gene>
<keyword evidence="2" id="KW-1185">Reference proteome</keyword>
<comment type="caution">
    <text evidence="1">The sequence shown here is derived from an EMBL/GenBank/DDBJ whole genome shotgun (WGS) entry which is preliminary data.</text>
</comment>
<dbReference type="Proteomes" id="UP001208690">
    <property type="component" value="Unassembled WGS sequence"/>
</dbReference>
<organism evidence="1 2">
    <name type="scientific">Roseobacter sinensis</name>
    <dbReference type="NCBI Taxonomy" id="2931391"/>
    <lineage>
        <taxon>Bacteria</taxon>
        <taxon>Pseudomonadati</taxon>
        <taxon>Pseudomonadota</taxon>
        <taxon>Alphaproteobacteria</taxon>
        <taxon>Rhodobacterales</taxon>
        <taxon>Roseobacteraceae</taxon>
        <taxon>Roseobacter</taxon>
    </lineage>
</organism>
<protein>
    <submittedName>
        <fullName evidence="1">Uncharacterized protein</fullName>
    </submittedName>
</protein>
<name>A0ABT3BMB2_9RHOB</name>
<sequence>MKEVGHLHWLAIAEELDTAPSQWVDDRGRRCFASVVTATLSGSLTDYVEDTLCQFRMVVRPCAETSWLSQIDLESVDGNRICVEIMTVFASLEGHSNTSLVRSDIASLPSTTDYDPNKTRAQNLRNLFHQERKRAHDPETPPHVSYRIATNDHLNGVGLVYFARFQNFFGNAEENAIPEMPKGTSLVARRVHYYGNMDAGDTLDIVTDVTTNVENLPAWLMTYSSARRRSDSALIAACESSYRVVPSLGA</sequence>
<accession>A0ABT3BMB2</accession>
<dbReference type="Gene3D" id="3.10.129.10">
    <property type="entry name" value="Hotdog Thioesterase"/>
    <property type="match status" value="1"/>
</dbReference>
<evidence type="ECO:0000313" key="2">
    <source>
        <dbReference type="Proteomes" id="UP001208690"/>
    </source>
</evidence>
<reference evidence="1 2" key="1">
    <citation type="submission" date="2022-04" db="EMBL/GenBank/DDBJ databases">
        <title>Roseobacter sp. WL0113 is a bacterium isolated from neritic sediment.</title>
        <authorList>
            <person name="Wang L."/>
            <person name="He W."/>
            <person name="Zhang D.-F."/>
        </authorList>
    </citation>
    <scope>NUCLEOTIDE SEQUENCE [LARGE SCALE GENOMIC DNA]</scope>
    <source>
        <strain evidence="1 2">WL0113</strain>
    </source>
</reference>
<dbReference type="InterPro" id="IPR024091">
    <property type="entry name" value="LnmK-like_bifun_acyl/decarbox"/>
</dbReference>
<dbReference type="EMBL" id="JALIEB010000050">
    <property type="protein sequence ID" value="MCV3274439.1"/>
    <property type="molecule type" value="Genomic_DNA"/>
</dbReference>
<proteinExistence type="predicted"/>
<dbReference type="NCBIfam" id="TIGR04098">
    <property type="entry name" value="LnmK_bifunc"/>
    <property type="match status" value="1"/>
</dbReference>